<dbReference type="SUPFAM" id="SSF52540">
    <property type="entry name" value="P-loop containing nucleoside triphosphate hydrolases"/>
    <property type="match status" value="1"/>
</dbReference>
<dbReference type="SMART" id="SM00382">
    <property type="entry name" value="AAA"/>
    <property type="match status" value="1"/>
</dbReference>
<reference evidence="9 10" key="1">
    <citation type="submission" date="2020-08" db="EMBL/GenBank/DDBJ databases">
        <title>A Genomic Blueprint of the Chicken Gut Microbiome.</title>
        <authorList>
            <person name="Gilroy R."/>
            <person name="Ravi A."/>
            <person name="Getino M."/>
            <person name="Pursley I."/>
            <person name="Horton D.L."/>
            <person name="Alikhan N.-F."/>
            <person name="Baker D."/>
            <person name="Gharbi K."/>
            <person name="Hall N."/>
            <person name="Watson M."/>
            <person name="Adriaenssens E.M."/>
            <person name="Foster-Nyarko E."/>
            <person name="Jarju S."/>
            <person name="Secka A."/>
            <person name="Antonio M."/>
            <person name="Oren A."/>
            <person name="Chaudhuri R."/>
            <person name="La Ragione R.M."/>
            <person name="Hildebrand F."/>
            <person name="Pallen M.J."/>
        </authorList>
    </citation>
    <scope>NUCLEOTIDE SEQUENCE [LARGE SCALE GENOMIC DNA]</scope>
    <source>
        <strain evidence="9 10">N37</strain>
    </source>
</reference>
<dbReference type="PANTHER" id="PTHR24221:SF654">
    <property type="entry name" value="ATP-BINDING CASSETTE SUB-FAMILY B MEMBER 6"/>
    <property type="match status" value="1"/>
</dbReference>
<sequence>MIKENENSNISVFKVIRKILPIILAASPIYLLLYSLIGIIHGTSIGVITFMTQKFFDSVTKGISIGGNGSKIILMAIALGLTVIGSQVLNGVHNFMGENLSKIIYGKMGKKLNEKFGKIYPVDFENPKFLDDISKADEGMLNSIYLNLIGTTIFTFYLPYFIFMGIYLYKLKPILIISLILIFVPVTLTQFIRVKIFGELADDSAPIRREYEYYERCMVDREYYKETRLLGAFDYFKNLYISSLRLLNSKIWKAERNSVLMELSMKIITILGYMGVLYLLFDALLKGEITVGAFGAIFSSIGMMFNIMEEIICRHIGEMTRNLGTVRNFVRFLEMPERCGEEIEIEGIPDISINNVSFAYPGSDKKSLSHISLQVKAGETIAIVGENGAGKTTLVKLMTGIYLPTEGDVKIGGIDTAKISPQCLYNGISGVFQKYQRYKITLKENIIISSMEEKEDEKLKADLETAVSKSDLIIDEKKFPNGYETMLSREFDGVDLSGGQWQRISIARGFYRNHNMIVLDEPTAAIDPVEETKIYKKFAEMSKGKTSIIVTHRLGSAKIADRIIVMDDGKIAEIGNHEELMEKKGKYAQMYEAQSKWYDKEKIALGT</sequence>
<accession>A0ABR8YPV6</accession>
<comment type="caution">
    <text evidence="9">The sequence shown here is derived from an EMBL/GenBank/DDBJ whole genome shotgun (WGS) entry which is preliminary data.</text>
</comment>
<evidence type="ECO:0000313" key="9">
    <source>
        <dbReference type="EMBL" id="MBD8045939.1"/>
    </source>
</evidence>
<feature type="domain" description="ABC transporter" evidence="8">
    <location>
        <begin position="351"/>
        <end position="593"/>
    </location>
</feature>
<feature type="transmembrane region" description="Helical" evidence="7">
    <location>
        <begin position="20"/>
        <end position="52"/>
    </location>
</feature>
<gene>
    <name evidence="9" type="ORF">H9637_02595</name>
</gene>
<evidence type="ECO:0000259" key="8">
    <source>
        <dbReference type="PROSITE" id="PS50893"/>
    </source>
</evidence>
<dbReference type="PROSITE" id="PS50893">
    <property type="entry name" value="ABC_TRANSPORTER_2"/>
    <property type="match status" value="1"/>
</dbReference>
<dbReference type="InterPro" id="IPR017871">
    <property type="entry name" value="ABC_transporter-like_CS"/>
</dbReference>
<keyword evidence="3" id="KW-0547">Nucleotide-binding</keyword>
<feature type="transmembrane region" description="Helical" evidence="7">
    <location>
        <begin position="263"/>
        <end position="281"/>
    </location>
</feature>
<proteinExistence type="predicted"/>
<keyword evidence="5 7" id="KW-1133">Transmembrane helix</keyword>
<dbReference type="Proteomes" id="UP000627166">
    <property type="component" value="Unassembled WGS sequence"/>
</dbReference>
<dbReference type="InterPro" id="IPR036640">
    <property type="entry name" value="ABC1_TM_sf"/>
</dbReference>
<dbReference type="Gene3D" id="3.40.50.300">
    <property type="entry name" value="P-loop containing nucleotide triphosphate hydrolases"/>
    <property type="match status" value="1"/>
</dbReference>
<dbReference type="InterPro" id="IPR003593">
    <property type="entry name" value="AAA+_ATPase"/>
</dbReference>
<evidence type="ECO:0000256" key="5">
    <source>
        <dbReference type="ARBA" id="ARBA00022989"/>
    </source>
</evidence>
<dbReference type="InterPro" id="IPR003439">
    <property type="entry name" value="ABC_transporter-like_ATP-bd"/>
</dbReference>
<feature type="transmembrane region" description="Helical" evidence="7">
    <location>
        <begin position="287"/>
        <end position="307"/>
    </location>
</feature>
<evidence type="ECO:0000313" key="10">
    <source>
        <dbReference type="Proteomes" id="UP000627166"/>
    </source>
</evidence>
<dbReference type="EMBL" id="JACSQB010000022">
    <property type="protein sequence ID" value="MBD8045939.1"/>
    <property type="molecule type" value="Genomic_DNA"/>
</dbReference>
<dbReference type="PROSITE" id="PS00211">
    <property type="entry name" value="ABC_TRANSPORTER_1"/>
    <property type="match status" value="1"/>
</dbReference>
<keyword evidence="4 9" id="KW-0067">ATP-binding</keyword>
<comment type="subcellular location">
    <subcellularLocation>
        <location evidence="1">Cell membrane</location>
        <topology evidence="1">Multi-pass membrane protein</topology>
    </subcellularLocation>
</comment>
<evidence type="ECO:0000256" key="1">
    <source>
        <dbReference type="ARBA" id="ARBA00004651"/>
    </source>
</evidence>
<dbReference type="PANTHER" id="PTHR24221">
    <property type="entry name" value="ATP-BINDING CASSETTE SUB-FAMILY B"/>
    <property type="match status" value="1"/>
</dbReference>
<protein>
    <submittedName>
        <fullName evidence="9">ABC transporter ATP-binding protein</fullName>
    </submittedName>
</protein>
<evidence type="ECO:0000256" key="2">
    <source>
        <dbReference type="ARBA" id="ARBA00022692"/>
    </source>
</evidence>
<feature type="transmembrane region" description="Helical" evidence="7">
    <location>
        <begin position="72"/>
        <end position="92"/>
    </location>
</feature>
<feature type="transmembrane region" description="Helical" evidence="7">
    <location>
        <begin position="144"/>
        <end position="168"/>
    </location>
</feature>
<feature type="transmembrane region" description="Helical" evidence="7">
    <location>
        <begin position="174"/>
        <end position="192"/>
    </location>
</feature>
<dbReference type="SUPFAM" id="SSF90123">
    <property type="entry name" value="ABC transporter transmembrane region"/>
    <property type="match status" value="1"/>
</dbReference>
<evidence type="ECO:0000256" key="7">
    <source>
        <dbReference type="SAM" id="Phobius"/>
    </source>
</evidence>
<keyword evidence="6 7" id="KW-0472">Membrane</keyword>
<keyword evidence="10" id="KW-1185">Reference proteome</keyword>
<organism evidence="9 10">
    <name type="scientific">Clostridium faecium</name>
    <dbReference type="NCBI Taxonomy" id="2762223"/>
    <lineage>
        <taxon>Bacteria</taxon>
        <taxon>Bacillati</taxon>
        <taxon>Bacillota</taxon>
        <taxon>Clostridia</taxon>
        <taxon>Eubacteriales</taxon>
        <taxon>Clostridiaceae</taxon>
        <taxon>Clostridium</taxon>
    </lineage>
</organism>
<keyword evidence="2 7" id="KW-0812">Transmembrane</keyword>
<evidence type="ECO:0000256" key="3">
    <source>
        <dbReference type="ARBA" id="ARBA00022741"/>
    </source>
</evidence>
<dbReference type="Gene3D" id="1.20.1560.10">
    <property type="entry name" value="ABC transporter type 1, transmembrane domain"/>
    <property type="match status" value="1"/>
</dbReference>
<dbReference type="InterPro" id="IPR039421">
    <property type="entry name" value="Type_1_exporter"/>
</dbReference>
<dbReference type="Pfam" id="PF00005">
    <property type="entry name" value="ABC_tran"/>
    <property type="match status" value="1"/>
</dbReference>
<dbReference type="InterPro" id="IPR027417">
    <property type="entry name" value="P-loop_NTPase"/>
</dbReference>
<dbReference type="RefSeq" id="WP_191738914.1">
    <property type="nucleotide sequence ID" value="NZ_JACSQB010000022.1"/>
</dbReference>
<dbReference type="GO" id="GO:0005524">
    <property type="term" value="F:ATP binding"/>
    <property type="evidence" value="ECO:0007669"/>
    <property type="project" value="UniProtKB-KW"/>
</dbReference>
<evidence type="ECO:0000256" key="4">
    <source>
        <dbReference type="ARBA" id="ARBA00022840"/>
    </source>
</evidence>
<name>A0ABR8YPV6_9CLOT</name>
<evidence type="ECO:0000256" key="6">
    <source>
        <dbReference type="ARBA" id="ARBA00023136"/>
    </source>
</evidence>